<gene>
    <name evidence="2" type="ORF">NG99_13130</name>
</gene>
<sequence>MAAIKVLDLTRVRAGPACVRQFADWGADVIKIESPEYMEVSDGWGGLRDGPDFQNLHRNKRSLAINLKDPEGIAIFYKLVAEADVVVENFRPDVKFRLGIDYETLAEINPRIVYASISGFGQDGPYAKRPGFDHIVQGMGGLMSLNGDASHGPMRAGFAVADVGAGMYCAIAIMTALLERQTSGRGQWVQVSLLQTMVSMLDFQAARWLFLQEIPQQPGNDHPTSIPTGVYPTSDGYITIAAGEQAMFRRLCASLQRMDLMEHPDFCSESLRSENRVALNTILSAITRTRTRAEWIALFEKDSVAAGPINSIDEVFADPQVQHLGIAQPLHHPRLGDVEVVGQPFILNRTPSQMRTVAPDRGAHNHDILSDIGYSPEQITALKEKGVL</sequence>
<evidence type="ECO:0000256" key="1">
    <source>
        <dbReference type="ARBA" id="ARBA00022679"/>
    </source>
</evidence>
<dbReference type="Pfam" id="PF02515">
    <property type="entry name" value="CoA_transf_3"/>
    <property type="match status" value="1"/>
</dbReference>
<dbReference type="eggNOG" id="COG1804">
    <property type="taxonomic scope" value="Bacteria"/>
</dbReference>
<dbReference type="Proteomes" id="UP000030351">
    <property type="component" value="Unassembled WGS sequence"/>
</dbReference>
<dbReference type="PANTHER" id="PTHR48207:SF3">
    <property type="entry name" value="SUCCINATE--HYDROXYMETHYLGLUTARATE COA-TRANSFERASE"/>
    <property type="match status" value="1"/>
</dbReference>
<dbReference type="GO" id="GO:0008410">
    <property type="term" value="F:CoA-transferase activity"/>
    <property type="evidence" value="ECO:0007669"/>
    <property type="project" value="TreeGrafter"/>
</dbReference>
<dbReference type="Gene3D" id="3.30.1540.10">
    <property type="entry name" value="formyl-coa transferase, domain 3"/>
    <property type="match status" value="1"/>
</dbReference>
<organism evidence="2 3">
    <name type="scientific">Erwinia typographi</name>
    <dbReference type="NCBI Taxonomy" id="371042"/>
    <lineage>
        <taxon>Bacteria</taxon>
        <taxon>Pseudomonadati</taxon>
        <taxon>Pseudomonadota</taxon>
        <taxon>Gammaproteobacteria</taxon>
        <taxon>Enterobacterales</taxon>
        <taxon>Erwiniaceae</taxon>
        <taxon>Erwinia</taxon>
    </lineage>
</organism>
<evidence type="ECO:0000313" key="3">
    <source>
        <dbReference type="Proteomes" id="UP000030351"/>
    </source>
</evidence>
<dbReference type="InterPro" id="IPR050483">
    <property type="entry name" value="CoA-transferase_III_domain"/>
</dbReference>
<dbReference type="AlphaFoldDB" id="A0A0A4A4W3"/>
<keyword evidence="1 2" id="KW-0808">Transferase</keyword>
<protein>
    <submittedName>
        <fullName evidence="2">CoA-transferase</fullName>
    </submittedName>
</protein>
<reference evidence="2 3" key="1">
    <citation type="submission" date="2014-10" db="EMBL/GenBank/DDBJ databases">
        <title>Genome sequence of Erwinia typographi M043b.</title>
        <authorList>
            <person name="Chan K.-G."/>
            <person name="Tan W.-S."/>
        </authorList>
    </citation>
    <scope>NUCLEOTIDE SEQUENCE [LARGE SCALE GENOMIC DNA]</scope>
    <source>
        <strain evidence="2 3">M043b</strain>
    </source>
</reference>
<accession>A0A0A4A4W3</accession>
<dbReference type="SUPFAM" id="SSF89796">
    <property type="entry name" value="CoA-transferase family III (CaiB/BaiF)"/>
    <property type="match status" value="1"/>
</dbReference>
<name>A0A0A4A4W3_9GAMM</name>
<dbReference type="PANTHER" id="PTHR48207">
    <property type="entry name" value="SUCCINATE--HYDROXYMETHYLGLUTARATE COA-TRANSFERASE"/>
    <property type="match status" value="1"/>
</dbReference>
<dbReference type="OrthoDB" id="9058532at2"/>
<dbReference type="Gene3D" id="3.40.50.10540">
    <property type="entry name" value="Crotonobetainyl-coa:carnitine coa-transferase, domain 1"/>
    <property type="match status" value="1"/>
</dbReference>
<dbReference type="STRING" id="371042.NG99_13130"/>
<dbReference type="InterPro" id="IPR044855">
    <property type="entry name" value="CoA-Trfase_III_dom3_sf"/>
</dbReference>
<evidence type="ECO:0000313" key="2">
    <source>
        <dbReference type="EMBL" id="KGT92918.1"/>
    </source>
</evidence>
<proteinExistence type="predicted"/>
<dbReference type="InterPro" id="IPR003673">
    <property type="entry name" value="CoA-Trfase_fam_III"/>
</dbReference>
<keyword evidence="3" id="KW-1185">Reference proteome</keyword>
<dbReference type="InterPro" id="IPR023606">
    <property type="entry name" value="CoA-Trfase_III_dom_1_sf"/>
</dbReference>
<dbReference type="EMBL" id="JRUQ01000039">
    <property type="protein sequence ID" value="KGT92918.1"/>
    <property type="molecule type" value="Genomic_DNA"/>
</dbReference>
<comment type="caution">
    <text evidence="2">The sequence shown here is derived from an EMBL/GenBank/DDBJ whole genome shotgun (WGS) entry which is preliminary data.</text>
</comment>